<proteinExistence type="predicted"/>
<protein>
    <submittedName>
        <fullName evidence="1">Uncharacterized protein</fullName>
    </submittedName>
</protein>
<reference evidence="1" key="1">
    <citation type="journal article" date="2021" name="Nat. Commun.">
        <title>Genetic determinants of endophytism in the Arabidopsis root mycobiome.</title>
        <authorList>
            <person name="Mesny F."/>
            <person name="Miyauchi S."/>
            <person name="Thiergart T."/>
            <person name="Pickel B."/>
            <person name="Atanasova L."/>
            <person name="Karlsson M."/>
            <person name="Huettel B."/>
            <person name="Barry K.W."/>
            <person name="Haridas S."/>
            <person name="Chen C."/>
            <person name="Bauer D."/>
            <person name="Andreopoulos W."/>
            <person name="Pangilinan J."/>
            <person name="LaButti K."/>
            <person name="Riley R."/>
            <person name="Lipzen A."/>
            <person name="Clum A."/>
            <person name="Drula E."/>
            <person name="Henrissat B."/>
            <person name="Kohler A."/>
            <person name="Grigoriev I.V."/>
            <person name="Martin F.M."/>
            <person name="Hacquard S."/>
        </authorList>
    </citation>
    <scope>NUCLEOTIDE SEQUENCE</scope>
    <source>
        <strain evidence="1">MPI-CAGE-CH-0243</strain>
    </source>
</reference>
<name>A0A9P9DIW2_9PLEO</name>
<keyword evidence="2" id="KW-1185">Reference proteome</keyword>
<evidence type="ECO:0000313" key="2">
    <source>
        <dbReference type="Proteomes" id="UP000700596"/>
    </source>
</evidence>
<dbReference type="AlphaFoldDB" id="A0A9P9DIW2"/>
<sequence length="144" mass="15475">MPAFFSLSLGLPLRCLPLGGHWPCRMGGFWLTVRCLLSMSAVLGMLSGDGTNGWNFAGLGARALPLYFALFPFSSFSFFCLSSSLLHMDGAHIGITNVFVVRGVAGFVKPEPLTRGCGRTPRQTRFMLSLSCNTALVTSSQSCT</sequence>
<gene>
    <name evidence="1" type="ORF">B0J11DRAFT_70755</name>
</gene>
<dbReference type="Proteomes" id="UP000700596">
    <property type="component" value="Unassembled WGS sequence"/>
</dbReference>
<evidence type="ECO:0000313" key="1">
    <source>
        <dbReference type="EMBL" id="KAH7119802.1"/>
    </source>
</evidence>
<accession>A0A9P9DIW2</accession>
<organism evidence="1 2">
    <name type="scientific">Dendryphion nanum</name>
    <dbReference type="NCBI Taxonomy" id="256645"/>
    <lineage>
        <taxon>Eukaryota</taxon>
        <taxon>Fungi</taxon>
        <taxon>Dikarya</taxon>
        <taxon>Ascomycota</taxon>
        <taxon>Pezizomycotina</taxon>
        <taxon>Dothideomycetes</taxon>
        <taxon>Pleosporomycetidae</taxon>
        <taxon>Pleosporales</taxon>
        <taxon>Torulaceae</taxon>
        <taxon>Dendryphion</taxon>
    </lineage>
</organism>
<dbReference type="EMBL" id="JAGMWT010000011">
    <property type="protein sequence ID" value="KAH7119802.1"/>
    <property type="molecule type" value="Genomic_DNA"/>
</dbReference>
<comment type="caution">
    <text evidence="1">The sequence shown here is derived from an EMBL/GenBank/DDBJ whole genome shotgun (WGS) entry which is preliminary data.</text>
</comment>